<dbReference type="RefSeq" id="WP_078813441.1">
    <property type="nucleotide sequence ID" value="NZ_FUYE01000006.1"/>
</dbReference>
<dbReference type="Gene3D" id="2.80.10.50">
    <property type="match status" value="4"/>
</dbReference>
<keyword evidence="3" id="KW-1185">Reference proteome</keyword>
<proteinExistence type="predicted"/>
<dbReference type="PANTHER" id="PTHR31778:SF2">
    <property type="entry name" value="BUD SITE SELECTION PROTEIN RAX2"/>
    <property type="match status" value="1"/>
</dbReference>
<dbReference type="OrthoDB" id="189305at2"/>
<evidence type="ECO:0000313" key="3">
    <source>
        <dbReference type="Proteomes" id="UP000190774"/>
    </source>
</evidence>
<dbReference type="Proteomes" id="UP000190774">
    <property type="component" value="Unassembled WGS sequence"/>
</dbReference>
<dbReference type="InterPro" id="IPR013431">
    <property type="entry name" value="Delta_60_rpt"/>
</dbReference>
<feature type="signal peptide" evidence="1">
    <location>
        <begin position="1"/>
        <end position="22"/>
    </location>
</feature>
<dbReference type="AlphaFoldDB" id="A0A1T4Y0X3"/>
<dbReference type="Gene3D" id="2.60.40.10">
    <property type="entry name" value="Immunoglobulins"/>
    <property type="match status" value="3"/>
</dbReference>
<dbReference type="GO" id="GO:1902929">
    <property type="term" value="C:plasma membrane of growing cell tip"/>
    <property type="evidence" value="ECO:0007669"/>
    <property type="project" value="TreeGrafter"/>
</dbReference>
<organism evidence="2 3">
    <name type="scientific">Prosthecobacter debontii</name>
    <dbReference type="NCBI Taxonomy" id="48467"/>
    <lineage>
        <taxon>Bacteria</taxon>
        <taxon>Pseudomonadati</taxon>
        <taxon>Verrucomicrobiota</taxon>
        <taxon>Verrucomicrobiia</taxon>
        <taxon>Verrucomicrobiales</taxon>
        <taxon>Verrucomicrobiaceae</taxon>
        <taxon>Prosthecobacter</taxon>
    </lineage>
</organism>
<evidence type="ECO:0000256" key="1">
    <source>
        <dbReference type="SAM" id="SignalP"/>
    </source>
</evidence>
<dbReference type="SUPFAM" id="SSF101898">
    <property type="entry name" value="NHL repeat"/>
    <property type="match status" value="1"/>
</dbReference>
<gene>
    <name evidence="2" type="ORF">SAMN02745166_02237</name>
</gene>
<accession>A0A1T4Y0X3</accession>
<reference evidence="3" key="1">
    <citation type="submission" date="2017-02" db="EMBL/GenBank/DDBJ databases">
        <authorList>
            <person name="Varghese N."/>
            <person name="Submissions S."/>
        </authorList>
    </citation>
    <scope>NUCLEOTIDE SEQUENCE [LARGE SCALE GENOMIC DNA]</scope>
    <source>
        <strain evidence="3">ATCC 700200</strain>
    </source>
</reference>
<dbReference type="STRING" id="48467.SAMN02745166_02237"/>
<evidence type="ECO:0000313" key="2">
    <source>
        <dbReference type="EMBL" id="SKA94905.1"/>
    </source>
</evidence>
<dbReference type="NCBIfam" id="NF012200">
    <property type="entry name" value="choice_anch_D"/>
    <property type="match status" value="3"/>
</dbReference>
<feature type="chain" id="PRO_5010525521" evidence="1">
    <location>
        <begin position="23"/>
        <end position="850"/>
    </location>
</feature>
<dbReference type="Pfam" id="PF17164">
    <property type="entry name" value="DUF5122"/>
    <property type="match status" value="7"/>
</dbReference>
<name>A0A1T4Y0X3_9BACT</name>
<dbReference type="NCBIfam" id="TIGR02608">
    <property type="entry name" value="delta_60_rpt"/>
    <property type="match status" value="6"/>
</dbReference>
<keyword evidence="1" id="KW-0732">Signal</keyword>
<dbReference type="EMBL" id="FUYE01000006">
    <property type="protein sequence ID" value="SKA94905.1"/>
    <property type="molecule type" value="Genomic_DNA"/>
</dbReference>
<protein>
    <submittedName>
        <fullName evidence="2">Delta-60 repeat domain-containing protein</fullName>
    </submittedName>
</protein>
<dbReference type="PANTHER" id="PTHR31778">
    <property type="entry name" value="BUD SITE SELECTION PROTEIN RAX2"/>
    <property type="match status" value="1"/>
</dbReference>
<sequence>MRIPTYRTLLATLCTASLWAAALPGAAQGTAPDIQVTGNNVVIANGDTTPSPADYTDFGDRSLSAGTHYGMYKITNTGDADLVLSGISITGTHASDFSYSGTFYSFPVTLVPNASGMVYIEFQPTAIGTRNATLTINSNDADAGVYSFDLKGEGIEPEISVTGNGVDIPHNSYYPSLTNHTHFGYPATPGGNVVRTYTISNSGVTDLKIFQISLNSTVGTPIPFTIGGISLPTVIPPSSSTTFTITYAPMSVGQNGTFSGEISISNNDFDEQFFRFRIQGSAATEINLQGNGIDIADGDLTPSPADHTDFGVAVNGSEQVVAAFTIQSVGSAPLKINSIEKSSGNPGAFVISGITTPLIIPAGASHTFNVTFVPNGIGVRTTNIVLWNDDINEATYEFALRGVGIAAGGLDTAYHPNANRAVHTTVEQPDGKVLAGGAFVTVGGSSQVRVVRTLADGTVDPTFNAAITWPGATDVASVYVSTLVVLPDGKILVGGNFTRTDNVVQNRLARLNSDGSRDSSFTPEANGGIVHALCLQPDGKILVGGHFTNISGTTRTRLARLHANGTLDTGFTPTANGMVHGMALQPDGKVIIVGRFSTVNGTTRNRIARLNSNGTLDTGFSIPANNNVYAVALQPDGKIVIGGAFTTVNGVTRTRLARLNANGTLDTGFTATANDPVYGLTLQADGKILVSGDFNQLNSTAIGYCGRLNSDGTLDSGFNAGASSDVLGSHLKADGRVIIGGEFTSVQSTARGRIAMLNNNLATESLTVTDALTRVEWLRGGSSPEASRVIFELSTDGGSTWSSLGNGTRITDGWELTGLSLTSGQIRARAFTPSGKLGSSAGLVESIVTF</sequence>
<dbReference type="InterPro" id="IPR013783">
    <property type="entry name" value="Ig-like_fold"/>
</dbReference>